<dbReference type="Gene3D" id="3.30.2450.20">
    <property type="match status" value="1"/>
</dbReference>
<accession>A0A1Z2SKY0</accession>
<protein>
    <recommendedName>
        <fullName evidence="1">CdiI C-terminal domain-containing protein</fullName>
    </recommendedName>
</protein>
<dbReference type="RefSeq" id="WP_088134965.1">
    <property type="nucleotide sequence ID" value="NZ_CP018836.1"/>
</dbReference>
<proteinExistence type="predicted"/>
<dbReference type="KEGG" id="vga:BSQ33_19265"/>
<dbReference type="InterPro" id="IPR053755">
    <property type="entry name" value="CDI_immunity_sf"/>
</dbReference>
<dbReference type="AlphaFoldDB" id="A0A1Z2SKY0"/>
<dbReference type="OrthoDB" id="3700386at2"/>
<evidence type="ECO:0000313" key="2">
    <source>
        <dbReference type="EMBL" id="ASA57863.1"/>
    </source>
</evidence>
<organism evidence="2 3">
    <name type="scientific">Vibrio gazogenes</name>
    <dbReference type="NCBI Taxonomy" id="687"/>
    <lineage>
        <taxon>Bacteria</taxon>
        <taxon>Pseudomonadati</taxon>
        <taxon>Pseudomonadota</taxon>
        <taxon>Gammaproteobacteria</taxon>
        <taxon>Vibrionales</taxon>
        <taxon>Vibrionaceae</taxon>
        <taxon>Vibrio</taxon>
    </lineage>
</organism>
<feature type="domain" description="CdiI C-terminal" evidence="1">
    <location>
        <begin position="35"/>
        <end position="137"/>
    </location>
</feature>
<dbReference type="InterPro" id="IPR040509">
    <property type="entry name" value="CdiI_C"/>
</dbReference>
<dbReference type="EMBL" id="CP018836">
    <property type="protein sequence ID" value="ASA57863.1"/>
    <property type="molecule type" value="Genomic_DNA"/>
</dbReference>
<sequence>MFSLKLGTVKIESEGEQILVGNIKIEDFSEDFHVPLSYWDRNEYLSQWTRGLEVIFSGGKKSAFITAMYNPTTANFIFWWVIYRVGNDVYIQNHVLFVDELKEPFDENNFIRYVPERETITEDGDPISEWKVNIDDIGQALLTIKSFEKNNE</sequence>
<dbReference type="CDD" id="cd20699">
    <property type="entry name" value="CdiI_ECL-like"/>
    <property type="match status" value="1"/>
</dbReference>
<gene>
    <name evidence="2" type="ORF">BSQ33_19265</name>
</gene>
<evidence type="ECO:0000259" key="1">
    <source>
        <dbReference type="Pfam" id="PF18228"/>
    </source>
</evidence>
<evidence type="ECO:0000313" key="3">
    <source>
        <dbReference type="Proteomes" id="UP000196708"/>
    </source>
</evidence>
<reference evidence="2 3" key="1">
    <citation type="submission" date="2016-12" db="EMBL/GenBank/DDBJ databases">
        <authorList>
            <person name="Song W.-J."/>
            <person name="Kurnit D.M."/>
        </authorList>
    </citation>
    <scope>NUCLEOTIDE SEQUENCE [LARGE SCALE GENOMIC DNA]</scope>
    <source>
        <strain evidence="2 3">ATCC 43942</strain>
    </source>
</reference>
<name>A0A1Z2SKY0_VIBGA</name>
<dbReference type="Pfam" id="PF18228">
    <property type="entry name" value="CdiI_N"/>
    <property type="match status" value="1"/>
</dbReference>
<dbReference type="Proteomes" id="UP000196708">
    <property type="component" value="Chromosome 2"/>
</dbReference>